<organism evidence="6 7">
    <name type="scientific">Albula glossodonta</name>
    <name type="common">roundjaw bonefish</name>
    <dbReference type="NCBI Taxonomy" id="121402"/>
    <lineage>
        <taxon>Eukaryota</taxon>
        <taxon>Metazoa</taxon>
        <taxon>Chordata</taxon>
        <taxon>Craniata</taxon>
        <taxon>Vertebrata</taxon>
        <taxon>Euteleostomi</taxon>
        <taxon>Actinopterygii</taxon>
        <taxon>Neopterygii</taxon>
        <taxon>Teleostei</taxon>
        <taxon>Albuliformes</taxon>
        <taxon>Albulidae</taxon>
        <taxon>Albula</taxon>
    </lineage>
</organism>
<dbReference type="Proteomes" id="UP000824540">
    <property type="component" value="Unassembled WGS sequence"/>
</dbReference>
<reference evidence="6" key="1">
    <citation type="thesis" date="2021" institute="BYU ScholarsArchive" country="Provo, UT, USA">
        <title>Applications of and Algorithms for Genome Assembly and Genomic Analyses with an Emphasis on Marine Teleosts.</title>
        <authorList>
            <person name="Pickett B.D."/>
        </authorList>
    </citation>
    <scope>NUCLEOTIDE SEQUENCE</scope>
    <source>
        <strain evidence="6">HI-2016</strain>
    </source>
</reference>
<dbReference type="AlphaFoldDB" id="A0A8T2MQP7"/>
<dbReference type="GO" id="GO:0015267">
    <property type="term" value="F:channel activity"/>
    <property type="evidence" value="ECO:0007669"/>
    <property type="project" value="InterPro"/>
</dbReference>
<protein>
    <submittedName>
        <fullName evidence="6">Uncharacterized protein</fullName>
    </submittedName>
</protein>
<dbReference type="PANTHER" id="PTHR40388:SF1">
    <property type="entry name" value="BRYOPORIN"/>
    <property type="match status" value="1"/>
</dbReference>
<dbReference type="InterPro" id="IPR015926">
    <property type="entry name" value="Cytolysin/lectin"/>
</dbReference>
<comment type="caution">
    <text evidence="6">The sequence shown here is derived from an EMBL/GenBank/DDBJ whole genome shotgun (WGS) entry which is preliminary data.</text>
</comment>
<dbReference type="InterPro" id="IPR050677">
    <property type="entry name" value="Actinoporin_PFT"/>
</dbReference>
<dbReference type="PANTHER" id="PTHR40388">
    <property type="entry name" value="BRYOPORIN"/>
    <property type="match status" value="1"/>
</dbReference>
<proteinExistence type="predicted"/>
<keyword evidence="7" id="KW-1185">Reference proteome</keyword>
<keyword evidence="5" id="KW-0166">Nematocyst</keyword>
<name>A0A8T2MQP7_9TELE</name>
<keyword evidence="4" id="KW-1053">Target membrane</keyword>
<keyword evidence="3" id="KW-1052">Target cell membrane</keyword>
<dbReference type="GO" id="GO:0051715">
    <property type="term" value="P:cytolysis in another organism"/>
    <property type="evidence" value="ECO:0007669"/>
    <property type="project" value="InterPro"/>
</dbReference>
<evidence type="ECO:0000256" key="4">
    <source>
        <dbReference type="ARBA" id="ARBA00023298"/>
    </source>
</evidence>
<evidence type="ECO:0000256" key="3">
    <source>
        <dbReference type="ARBA" id="ARBA00022537"/>
    </source>
</evidence>
<evidence type="ECO:0000256" key="1">
    <source>
        <dbReference type="ARBA" id="ARBA00004175"/>
    </source>
</evidence>
<dbReference type="GO" id="GO:0042151">
    <property type="term" value="C:nematocyst"/>
    <property type="evidence" value="ECO:0007669"/>
    <property type="project" value="UniProtKB-SubCell"/>
</dbReference>
<dbReference type="Gene3D" id="2.60.270.20">
    <property type="entry name" value="Cytolysin/lectin"/>
    <property type="match status" value="1"/>
</dbReference>
<evidence type="ECO:0000256" key="2">
    <source>
        <dbReference type="ARBA" id="ARBA00004532"/>
    </source>
</evidence>
<accession>A0A8T2MQP7</accession>
<dbReference type="GO" id="GO:0046930">
    <property type="term" value="C:pore complex"/>
    <property type="evidence" value="ECO:0007669"/>
    <property type="project" value="InterPro"/>
</dbReference>
<evidence type="ECO:0000256" key="5">
    <source>
        <dbReference type="ARBA" id="ARBA00023331"/>
    </source>
</evidence>
<dbReference type="GO" id="GO:0044218">
    <property type="term" value="C:other organism cell membrane"/>
    <property type="evidence" value="ECO:0007669"/>
    <property type="project" value="UniProtKB-KW"/>
</dbReference>
<dbReference type="GO" id="GO:0006812">
    <property type="term" value="P:monoatomic cation transport"/>
    <property type="evidence" value="ECO:0007669"/>
    <property type="project" value="InterPro"/>
</dbReference>
<dbReference type="Pfam" id="PF06369">
    <property type="entry name" value="Anemone_cytotox"/>
    <property type="match status" value="1"/>
</dbReference>
<sequence>MSKMLSTASDVVGVAQVIAEEGDRSVTIHLINHSKSHILVHPRFHTSSGFCSDPPQPTVQSEKTVTCTFSKTAGAARGAVGVMTYDITNSSNEVFQRLAIMFSVPYDYNLYENYFAVGLFDSNRTGSQIVSPAGWNHGNWSSCEKPAPFILQKHEPRGAVEMNTETSVATLPGPFQCTRLSLGSVKNLERMQELEQQWPHKQAGSAATLKAEKEGGFGLWPFGGEEPTV</sequence>
<dbReference type="SUPFAM" id="SSF63724">
    <property type="entry name" value="Cytolysin/lectin"/>
    <property type="match status" value="1"/>
</dbReference>
<evidence type="ECO:0000313" key="7">
    <source>
        <dbReference type="Proteomes" id="UP000824540"/>
    </source>
</evidence>
<comment type="subcellular location">
    <subcellularLocation>
        <location evidence="2">Nematocyst</location>
    </subcellularLocation>
    <subcellularLocation>
        <location evidence="1">Target cell membrane</location>
    </subcellularLocation>
</comment>
<dbReference type="InterPro" id="IPR009104">
    <property type="entry name" value="Anemon_actinoporin-like"/>
</dbReference>
<evidence type="ECO:0000313" key="6">
    <source>
        <dbReference type="EMBL" id="KAG9330395.1"/>
    </source>
</evidence>
<dbReference type="OrthoDB" id="6132998at2759"/>
<dbReference type="EMBL" id="JAFBMS010000625">
    <property type="protein sequence ID" value="KAG9330395.1"/>
    <property type="molecule type" value="Genomic_DNA"/>
</dbReference>
<keyword evidence="4" id="KW-0472">Membrane</keyword>
<dbReference type="GO" id="GO:0046931">
    <property type="term" value="P:pore complex assembly"/>
    <property type="evidence" value="ECO:0007669"/>
    <property type="project" value="InterPro"/>
</dbReference>
<gene>
    <name evidence="6" type="ORF">JZ751_025535</name>
</gene>